<gene>
    <name evidence="3" type="ORF">N792_01655</name>
</gene>
<organism evidence="3 4">
    <name type="scientific">Lysobacter concretionis Ko07 = DSM 16239</name>
    <dbReference type="NCBI Taxonomy" id="1122185"/>
    <lineage>
        <taxon>Bacteria</taxon>
        <taxon>Pseudomonadati</taxon>
        <taxon>Pseudomonadota</taxon>
        <taxon>Gammaproteobacteria</taxon>
        <taxon>Lysobacterales</taxon>
        <taxon>Lysobacteraceae</taxon>
        <taxon>Novilysobacter</taxon>
    </lineage>
</organism>
<evidence type="ECO:0000313" key="3">
    <source>
        <dbReference type="EMBL" id="KGM52958.1"/>
    </source>
</evidence>
<dbReference type="Proteomes" id="UP000030017">
    <property type="component" value="Unassembled WGS sequence"/>
</dbReference>
<dbReference type="EMBL" id="AVPS01000001">
    <property type="protein sequence ID" value="KGM52958.1"/>
    <property type="molecule type" value="Genomic_DNA"/>
</dbReference>
<name>A0A0A0ES59_9GAMM</name>
<protein>
    <recommendedName>
        <fullName evidence="2">ABC-type transport auxiliary lipoprotein component domain-containing protein</fullName>
    </recommendedName>
</protein>
<feature type="chain" id="PRO_5005417711" description="ABC-type transport auxiliary lipoprotein component domain-containing protein" evidence="1">
    <location>
        <begin position="20"/>
        <end position="205"/>
    </location>
</feature>
<dbReference type="STRING" id="1122185.N792_01655"/>
<feature type="signal peptide" evidence="1">
    <location>
        <begin position="1"/>
        <end position="19"/>
    </location>
</feature>
<reference evidence="3 4" key="1">
    <citation type="submission" date="2013-08" db="EMBL/GenBank/DDBJ databases">
        <title>Genome sequencing of Lysobacter.</title>
        <authorList>
            <person name="Zhang S."/>
            <person name="Wang G."/>
        </authorList>
    </citation>
    <scope>NUCLEOTIDE SEQUENCE [LARGE SCALE GENOMIC DNA]</scope>
    <source>
        <strain evidence="3 4">Ko07</strain>
    </source>
</reference>
<comment type="caution">
    <text evidence="3">The sequence shown here is derived from an EMBL/GenBank/DDBJ whole genome shotgun (WGS) entry which is preliminary data.</text>
</comment>
<keyword evidence="4" id="KW-1185">Reference proteome</keyword>
<dbReference type="AlphaFoldDB" id="A0A0A0ES59"/>
<dbReference type="eggNOG" id="COG3218">
    <property type="taxonomic scope" value="Bacteria"/>
</dbReference>
<evidence type="ECO:0000313" key="4">
    <source>
        <dbReference type="Proteomes" id="UP000030017"/>
    </source>
</evidence>
<evidence type="ECO:0000259" key="2">
    <source>
        <dbReference type="Pfam" id="PF03886"/>
    </source>
</evidence>
<dbReference type="Gene3D" id="3.40.50.10610">
    <property type="entry name" value="ABC-type transport auxiliary lipoprotein component"/>
    <property type="match status" value="1"/>
</dbReference>
<accession>A0A0A0ES59</accession>
<dbReference type="SUPFAM" id="SSF159594">
    <property type="entry name" value="XCC0632-like"/>
    <property type="match status" value="1"/>
</dbReference>
<proteinExistence type="predicted"/>
<dbReference type="InterPro" id="IPR005586">
    <property type="entry name" value="ABC_trans_aux"/>
</dbReference>
<dbReference type="Pfam" id="PF03886">
    <property type="entry name" value="ABC_trans_aux"/>
    <property type="match status" value="1"/>
</dbReference>
<dbReference type="RefSeq" id="WP_036191859.1">
    <property type="nucleotide sequence ID" value="NZ_AVPS01000001.1"/>
</dbReference>
<dbReference type="OrthoDB" id="5795476at2"/>
<feature type="domain" description="ABC-type transport auxiliary lipoprotein component" evidence="2">
    <location>
        <begin position="29"/>
        <end position="189"/>
    </location>
</feature>
<keyword evidence="1" id="KW-0732">Signal</keyword>
<sequence>MLAGLAGVLLLAGCSILGAGNARERSTIYDLDPRVATDPSWPRVDWQMSLPSATASRITDSLRIAVRPTPNELQVYKGAVWSRSPTDMVEAAILRTLEDSGRIAAVARQGSGISAEYKLVLDLRRFESAYTAADMPPTVRIELNAKLLRSADQQVVASRTFLQENPAASAGIDDVVAAFERGLQAVTGELVGWVLGSGSRKDRAD</sequence>
<evidence type="ECO:0000256" key="1">
    <source>
        <dbReference type="SAM" id="SignalP"/>
    </source>
</evidence>